<dbReference type="EMBL" id="JASNQZ010000019">
    <property type="protein sequence ID" value="KAL0945174.1"/>
    <property type="molecule type" value="Genomic_DNA"/>
</dbReference>
<accession>A0ABR3IPG9</accession>
<evidence type="ECO:0000313" key="3">
    <source>
        <dbReference type="Proteomes" id="UP001556367"/>
    </source>
</evidence>
<sequence>MDRKAAASNFNRLESTRSIIGSSSTTPLPSANDSGGSTPSVGLDPSHNDVGHPVSPDINSGAQSISSPAFGDNSRTAQILREIAEEQGRLYIETVLAAASQTDFMEDIGSLWDDFDYDDDVQTPAPGASALEEPISGSSGPTNHPTPRSPEPPGPAAAGEPFHHEHPQLVIQHSLTRTSPTHFITLRVLQMDY</sequence>
<dbReference type="Proteomes" id="UP001556367">
    <property type="component" value="Unassembled WGS sequence"/>
</dbReference>
<reference evidence="3" key="1">
    <citation type="submission" date="2024-06" db="EMBL/GenBank/DDBJ databases">
        <title>Multi-omics analyses provide insights into the biosynthesis of the anticancer antibiotic pleurotin in Hohenbuehelia grisea.</title>
        <authorList>
            <person name="Weaver J.A."/>
            <person name="Alberti F."/>
        </authorList>
    </citation>
    <scope>NUCLEOTIDE SEQUENCE [LARGE SCALE GENOMIC DNA]</scope>
    <source>
        <strain evidence="3">T-177</strain>
    </source>
</reference>
<comment type="caution">
    <text evidence="2">The sequence shown here is derived from an EMBL/GenBank/DDBJ whole genome shotgun (WGS) entry which is preliminary data.</text>
</comment>
<keyword evidence="3" id="KW-1185">Reference proteome</keyword>
<feature type="compositionally biased region" description="Polar residues" evidence="1">
    <location>
        <begin position="136"/>
        <end position="146"/>
    </location>
</feature>
<feature type="compositionally biased region" description="Polar residues" evidence="1">
    <location>
        <begin position="27"/>
        <end position="40"/>
    </location>
</feature>
<evidence type="ECO:0000313" key="2">
    <source>
        <dbReference type="EMBL" id="KAL0945174.1"/>
    </source>
</evidence>
<organism evidence="2 3">
    <name type="scientific">Hohenbuehelia grisea</name>
    <dbReference type="NCBI Taxonomy" id="104357"/>
    <lineage>
        <taxon>Eukaryota</taxon>
        <taxon>Fungi</taxon>
        <taxon>Dikarya</taxon>
        <taxon>Basidiomycota</taxon>
        <taxon>Agaricomycotina</taxon>
        <taxon>Agaricomycetes</taxon>
        <taxon>Agaricomycetidae</taxon>
        <taxon>Agaricales</taxon>
        <taxon>Pleurotineae</taxon>
        <taxon>Pleurotaceae</taxon>
        <taxon>Hohenbuehelia</taxon>
    </lineage>
</organism>
<protein>
    <submittedName>
        <fullName evidence="2">Uncharacterized protein</fullName>
    </submittedName>
</protein>
<name>A0ABR3IPG9_9AGAR</name>
<gene>
    <name evidence="2" type="ORF">HGRIS_004325</name>
</gene>
<feature type="compositionally biased region" description="Polar residues" evidence="1">
    <location>
        <begin position="57"/>
        <end position="73"/>
    </location>
</feature>
<proteinExistence type="predicted"/>
<feature type="region of interest" description="Disordered" evidence="1">
    <location>
        <begin position="117"/>
        <end position="163"/>
    </location>
</feature>
<evidence type="ECO:0000256" key="1">
    <source>
        <dbReference type="SAM" id="MobiDB-lite"/>
    </source>
</evidence>
<feature type="compositionally biased region" description="Low complexity" evidence="1">
    <location>
        <begin position="16"/>
        <end position="26"/>
    </location>
</feature>
<feature type="region of interest" description="Disordered" evidence="1">
    <location>
        <begin position="1"/>
        <end position="73"/>
    </location>
</feature>